<gene>
    <name evidence="1" type="ORF">BRARA_D00285</name>
</gene>
<dbReference type="AlphaFoldDB" id="A0A397ZL38"/>
<accession>A0A397ZL38</accession>
<reference evidence="1 2" key="1">
    <citation type="submission" date="2018-06" db="EMBL/GenBank/DDBJ databases">
        <title>WGS assembly of Brassica rapa FPsc.</title>
        <authorList>
            <person name="Bowman J."/>
            <person name="Kohchi T."/>
            <person name="Yamato K."/>
            <person name="Jenkins J."/>
            <person name="Shu S."/>
            <person name="Ishizaki K."/>
            <person name="Yamaoka S."/>
            <person name="Nishihama R."/>
            <person name="Nakamura Y."/>
            <person name="Berger F."/>
            <person name="Adam C."/>
            <person name="Aki S."/>
            <person name="Althoff F."/>
            <person name="Araki T."/>
            <person name="Arteaga-Vazquez M."/>
            <person name="Balasubrmanian S."/>
            <person name="Bauer D."/>
            <person name="Boehm C."/>
            <person name="Briginshaw L."/>
            <person name="Caballero-Perez J."/>
            <person name="Catarino B."/>
            <person name="Chen F."/>
            <person name="Chiyoda S."/>
            <person name="Chovatia M."/>
            <person name="Davies K."/>
            <person name="Delmans M."/>
            <person name="Demura T."/>
            <person name="Dierschke T."/>
            <person name="Dolan L."/>
            <person name="Dorantes-Acosta A."/>
            <person name="Eklund D."/>
            <person name="Florent S."/>
            <person name="Flores-Sandoval E."/>
            <person name="Fujiyama A."/>
            <person name="Fukuzawa H."/>
            <person name="Galik B."/>
            <person name="Grimanelli D."/>
            <person name="Grimwood J."/>
            <person name="Grossniklaus U."/>
            <person name="Hamada T."/>
            <person name="Haseloff J."/>
            <person name="Hetherington A."/>
            <person name="Higo A."/>
            <person name="Hirakawa Y."/>
            <person name="Hundley H."/>
            <person name="Ikeda Y."/>
            <person name="Inoue K."/>
            <person name="Inoue S."/>
            <person name="Ishida S."/>
            <person name="Jia Q."/>
            <person name="Kakita M."/>
            <person name="Kanazawa T."/>
            <person name="Kawai Y."/>
            <person name="Kawashima T."/>
            <person name="Kennedy M."/>
            <person name="Kinose K."/>
            <person name="Kinoshita T."/>
            <person name="Kohara Y."/>
            <person name="Koide E."/>
            <person name="Komatsu K."/>
            <person name="Kopischke S."/>
            <person name="Kubo M."/>
            <person name="Kyozuka J."/>
            <person name="Lagercrantz U."/>
            <person name="Lin S."/>
            <person name="Lindquist E."/>
            <person name="Lipzen A."/>
            <person name="Lu C."/>
            <person name="Luna E."/>
            <person name="Martienssen R."/>
            <person name="Minamino N."/>
            <person name="Mizutani M."/>
            <person name="Mizutani M."/>
            <person name="Mochizuki N."/>
            <person name="Monte I."/>
            <person name="Mosher R."/>
            <person name="Nagasaki H."/>
            <person name="Nakagami H."/>
            <person name="Naramoto S."/>
            <person name="Nishitani K."/>
            <person name="Ohtani M."/>
            <person name="Okamoto T."/>
            <person name="Okumura M."/>
            <person name="Phillips J."/>
            <person name="Pollak B."/>
            <person name="Reinders A."/>
            <person name="Roevekamp M."/>
            <person name="Sano R."/>
            <person name="Sawa S."/>
            <person name="Schmid M."/>
            <person name="Shirakawa M."/>
            <person name="Solano R."/>
            <person name="Spunde A."/>
            <person name="Suetsugu N."/>
            <person name="Sugano S."/>
            <person name="Sugiyama A."/>
            <person name="Sun R."/>
            <person name="Suzuki Y."/>
            <person name="Takenaka M."/>
            <person name="Takezawa D."/>
            <person name="Tomogane H."/>
            <person name="Tsuzuki M."/>
            <person name="Ueda T."/>
            <person name="Umeda M."/>
            <person name="Ward J."/>
            <person name="Watanabe Y."/>
            <person name="Yazaki K."/>
            <person name="Yokoyama R."/>
            <person name="Yoshitake Y."/>
            <person name="Yotsui I."/>
            <person name="Zachgo S."/>
            <person name="Schmutz J."/>
        </authorList>
    </citation>
    <scope>NUCLEOTIDE SEQUENCE [LARGE SCALE GENOMIC DNA]</scope>
    <source>
        <strain evidence="2">cv. B-3</strain>
    </source>
</reference>
<organism evidence="1 2">
    <name type="scientific">Brassica campestris</name>
    <name type="common">Field mustard</name>
    <dbReference type="NCBI Taxonomy" id="3711"/>
    <lineage>
        <taxon>Eukaryota</taxon>
        <taxon>Viridiplantae</taxon>
        <taxon>Streptophyta</taxon>
        <taxon>Embryophyta</taxon>
        <taxon>Tracheophyta</taxon>
        <taxon>Spermatophyta</taxon>
        <taxon>Magnoliopsida</taxon>
        <taxon>eudicotyledons</taxon>
        <taxon>Gunneridae</taxon>
        <taxon>Pentapetalae</taxon>
        <taxon>rosids</taxon>
        <taxon>malvids</taxon>
        <taxon>Brassicales</taxon>
        <taxon>Brassicaceae</taxon>
        <taxon>Brassiceae</taxon>
        <taxon>Brassica</taxon>
    </lineage>
</organism>
<proteinExistence type="predicted"/>
<dbReference type="EMBL" id="CM010631">
    <property type="protein sequence ID" value="RID65064.1"/>
    <property type="molecule type" value="Genomic_DNA"/>
</dbReference>
<evidence type="ECO:0000313" key="1">
    <source>
        <dbReference type="EMBL" id="RID65064.1"/>
    </source>
</evidence>
<protein>
    <submittedName>
        <fullName evidence="1">Uncharacterized protein</fullName>
    </submittedName>
</protein>
<evidence type="ECO:0000313" key="2">
    <source>
        <dbReference type="Proteomes" id="UP000264353"/>
    </source>
</evidence>
<name>A0A397ZL38_BRACM</name>
<dbReference type="Proteomes" id="UP000264353">
    <property type="component" value="Chromosome A4"/>
</dbReference>
<sequence>MCSERESNICFWLVSKSLVMVMVIEPFDMRKASLSKKDDEVSSRLKSWPKKI</sequence>